<evidence type="ECO:0000256" key="1">
    <source>
        <dbReference type="ARBA" id="ARBA00022737"/>
    </source>
</evidence>
<protein>
    <submittedName>
        <fullName evidence="4">Stalk domain-containing protein</fullName>
    </submittedName>
</protein>
<accession>A0ABT4E000</accession>
<dbReference type="InterPro" id="IPR012854">
    <property type="entry name" value="Cu_amine_oxidase-like_N"/>
</dbReference>
<name>A0ABT4E000_9BACL</name>
<organism evidence="4 5">
    <name type="scientific">Paenibacillus apiarius</name>
    <dbReference type="NCBI Taxonomy" id="46240"/>
    <lineage>
        <taxon>Bacteria</taxon>
        <taxon>Bacillati</taxon>
        <taxon>Bacillota</taxon>
        <taxon>Bacilli</taxon>
        <taxon>Bacillales</taxon>
        <taxon>Paenibacillaceae</taxon>
        <taxon>Paenibacillus</taxon>
    </lineage>
</organism>
<feature type="repeat" description="NHL" evidence="2">
    <location>
        <begin position="351"/>
        <end position="382"/>
    </location>
</feature>
<feature type="domain" description="Copper amine oxidase-like N-terminal" evidence="3">
    <location>
        <begin position="460"/>
        <end position="568"/>
    </location>
</feature>
<dbReference type="Pfam" id="PF01436">
    <property type="entry name" value="NHL"/>
    <property type="match status" value="2"/>
</dbReference>
<dbReference type="InterPro" id="IPR001258">
    <property type="entry name" value="NHL_repeat"/>
</dbReference>
<dbReference type="InterPro" id="IPR011042">
    <property type="entry name" value="6-blade_b-propeller_TolB-like"/>
</dbReference>
<keyword evidence="1" id="KW-0677">Repeat</keyword>
<feature type="repeat" description="NHL" evidence="2">
    <location>
        <begin position="280"/>
        <end position="310"/>
    </location>
</feature>
<dbReference type="Gene3D" id="2.120.10.30">
    <property type="entry name" value="TolB, C-terminal domain"/>
    <property type="match status" value="3"/>
</dbReference>
<dbReference type="PROSITE" id="PS51125">
    <property type="entry name" value="NHL"/>
    <property type="match status" value="2"/>
</dbReference>
<dbReference type="SUPFAM" id="SSF101898">
    <property type="entry name" value="NHL repeat"/>
    <property type="match status" value="1"/>
</dbReference>
<reference evidence="4 5" key="1">
    <citation type="submission" date="2022-05" db="EMBL/GenBank/DDBJ databases">
        <title>Genome Sequencing of Bee-Associated Microbes.</title>
        <authorList>
            <person name="Dunlap C."/>
        </authorList>
    </citation>
    <scope>NUCLEOTIDE SEQUENCE [LARGE SCALE GENOMIC DNA]</scope>
    <source>
        <strain evidence="4 5">NRRL NRS-1438</strain>
    </source>
</reference>
<dbReference type="Pfam" id="PF07833">
    <property type="entry name" value="Cu_amine_oxidN1"/>
    <property type="match status" value="1"/>
</dbReference>
<evidence type="ECO:0000256" key="2">
    <source>
        <dbReference type="PROSITE-ProRule" id="PRU00504"/>
    </source>
</evidence>
<proteinExistence type="predicted"/>
<comment type="caution">
    <text evidence="4">The sequence shown here is derived from an EMBL/GenBank/DDBJ whole genome shotgun (WGS) entry which is preliminary data.</text>
</comment>
<dbReference type="PANTHER" id="PTHR13833">
    <property type="match status" value="1"/>
</dbReference>
<dbReference type="Proteomes" id="UP001207626">
    <property type="component" value="Unassembled WGS sequence"/>
</dbReference>
<evidence type="ECO:0000259" key="3">
    <source>
        <dbReference type="Pfam" id="PF07833"/>
    </source>
</evidence>
<evidence type="ECO:0000313" key="5">
    <source>
        <dbReference type="Proteomes" id="UP001207626"/>
    </source>
</evidence>
<dbReference type="SUPFAM" id="SSF55383">
    <property type="entry name" value="Copper amine oxidase, domain N"/>
    <property type="match status" value="1"/>
</dbReference>
<gene>
    <name evidence="4" type="ORF">M5X09_25270</name>
</gene>
<dbReference type="EMBL" id="JAMDLW010000056">
    <property type="protein sequence ID" value="MCY9522932.1"/>
    <property type="molecule type" value="Genomic_DNA"/>
</dbReference>
<dbReference type="RefSeq" id="WP_254912258.1">
    <property type="nucleotide sequence ID" value="NZ_JAMDLV010000026.1"/>
</dbReference>
<sequence>MNPQHSKLRCRYSIAILLAVSVLGMSIESTGFALGTAADLNSHSAAERDDKLMERFESPAVSWKWWKTGPEWYETVHWAGTSASGWKDGVKGEAQFRFPSGLLAEPDGSLLIADTRNHRLRTLNEAGQVRTIAGAAVPIGGETTPKGSLRDGAAAQAIFNEPAGMAKDKAGNLYIADSANHVIRKLDRDGQVTTIAGDGVAGWKDGAGTSARFNKPRAIAAANDGTLYVADALNHVIRRIDPKGNVTTLNARSERIVEYSPGAVAAAGDFLDGALAQARFNEPSGLVMNADGQLIVADTGNHRIRLVDVAKQSVATLAGSSSIASYTKHFPDAPLYAAGGYRDGKASEALFNGPAGIALTEEGGVVVADRWNHAIRYVYKGNVYTLSGHAEHSGAADGLAAFAEFHEPAAVAVLPNGTIAVADAFNNAIRLILRYELPQGVMPSDSELGATEREIQLVYNRRLVKADAAPVLKSGRAYVPLRVAADTLGYKTEWSAGGQLRVSFGAIEFEMQAGSKQAVKREHGTVSELQLQEAPFVHDGHVVVPLRFVAEQFGFHVQWINQARAVVIRDRIYLRYEATGSQLPPRR</sequence>
<keyword evidence="5" id="KW-1185">Reference proteome</keyword>
<dbReference type="PANTHER" id="PTHR13833:SF71">
    <property type="entry name" value="NHL DOMAIN-CONTAINING PROTEIN"/>
    <property type="match status" value="1"/>
</dbReference>
<dbReference type="InterPro" id="IPR036582">
    <property type="entry name" value="Mao_N_sf"/>
</dbReference>
<dbReference type="Gene3D" id="3.30.457.10">
    <property type="entry name" value="Copper amine oxidase-like, N-terminal domain"/>
    <property type="match status" value="1"/>
</dbReference>
<evidence type="ECO:0000313" key="4">
    <source>
        <dbReference type="EMBL" id="MCY9522932.1"/>
    </source>
</evidence>